<keyword evidence="2" id="KW-1185">Reference proteome</keyword>
<dbReference type="Proteomes" id="UP001283361">
    <property type="component" value="Unassembled WGS sequence"/>
</dbReference>
<protein>
    <submittedName>
        <fullName evidence="1">Uncharacterized protein</fullName>
    </submittedName>
</protein>
<comment type="caution">
    <text evidence="1">The sequence shown here is derived from an EMBL/GenBank/DDBJ whole genome shotgun (WGS) entry which is preliminary data.</text>
</comment>
<gene>
    <name evidence="1" type="ORF">RRG08_064370</name>
</gene>
<dbReference type="AlphaFoldDB" id="A0AAE1AEJ2"/>
<evidence type="ECO:0000313" key="2">
    <source>
        <dbReference type="Proteomes" id="UP001283361"/>
    </source>
</evidence>
<evidence type="ECO:0000313" key="1">
    <source>
        <dbReference type="EMBL" id="KAK3786070.1"/>
    </source>
</evidence>
<name>A0AAE1AEJ2_9GAST</name>
<proteinExistence type="predicted"/>
<accession>A0AAE1AEJ2</accession>
<reference evidence="1" key="1">
    <citation type="journal article" date="2023" name="G3 (Bethesda)">
        <title>A reference genome for the long-term kleptoplast-retaining sea slug Elysia crispata morphotype clarki.</title>
        <authorList>
            <person name="Eastman K.E."/>
            <person name="Pendleton A.L."/>
            <person name="Shaikh M.A."/>
            <person name="Suttiyut T."/>
            <person name="Ogas R."/>
            <person name="Tomko P."/>
            <person name="Gavelis G."/>
            <person name="Widhalm J.R."/>
            <person name="Wisecaver J.H."/>
        </authorList>
    </citation>
    <scope>NUCLEOTIDE SEQUENCE</scope>
    <source>
        <strain evidence="1">ECLA1</strain>
    </source>
</reference>
<sequence>MTVTLLQAPRETVWVTQKMALTHDCHTATGLKGLSDTGMALTHDCHTLSRRLETLSDTEMALLHDCHTATGA</sequence>
<dbReference type="EMBL" id="JAWDGP010002019">
    <property type="protein sequence ID" value="KAK3786070.1"/>
    <property type="molecule type" value="Genomic_DNA"/>
</dbReference>
<organism evidence="1 2">
    <name type="scientific">Elysia crispata</name>
    <name type="common">lettuce slug</name>
    <dbReference type="NCBI Taxonomy" id="231223"/>
    <lineage>
        <taxon>Eukaryota</taxon>
        <taxon>Metazoa</taxon>
        <taxon>Spiralia</taxon>
        <taxon>Lophotrochozoa</taxon>
        <taxon>Mollusca</taxon>
        <taxon>Gastropoda</taxon>
        <taxon>Heterobranchia</taxon>
        <taxon>Euthyneura</taxon>
        <taxon>Panpulmonata</taxon>
        <taxon>Sacoglossa</taxon>
        <taxon>Placobranchoidea</taxon>
        <taxon>Plakobranchidae</taxon>
        <taxon>Elysia</taxon>
    </lineage>
</organism>